<keyword evidence="2" id="KW-1185">Reference proteome</keyword>
<protein>
    <submittedName>
        <fullName evidence="1">Uncharacterized protein</fullName>
    </submittedName>
</protein>
<dbReference type="AlphaFoldDB" id="W1P1W8"/>
<evidence type="ECO:0000313" key="2">
    <source>
        <dbReference type="Proteomes" id="UP000017836"/>
    </source>
</evidence>
<dbReference type="EMBL" id="KI394680">
    <property type="protein sequence ID" value="ERN01908.1"/>
    <property type="molecule type" value="Genomic_DNA"/>
</dbReference>
<accession>W1P1W8</accession>
<evidence type="ECO:0000313" key="1">
    <source>
        <dbReference type="EMBL" id="ERN01908.1"/>
    </source>
</evidence>
<reference evidence="2" key="1">
    <citation type="journal article" date="2013" name="Science">
        <title>The Amborella genome and the evolution of flowering plants.</title>
        <authorList>
            <consortium name="Amborella Genome Project"/>
        </authorList>
    </citation>
    <scope>NUCLEOTIDE SEQUENCE [LARGE SCALE GENOMIC DNA]</scope>
</reference>
<gene>
    <name evidence="1" type="ORF">AMTR_s00089p00175890</name>
</gene>
<sequence length="114" mass="13093">MVKDPNPNFDENFFENLNPFIFAVVRDTCVTNLWHSKTFAFKDLCSTGKSSKVAMDTSNIIEQKCEGSSNLYYFSVLKDNDMIDSLAEKKKAETFFSIRMLLPTHNLLHLEFAP</sequence>
<proteinExistence type="predicted"/>
<organism evidence="1 2">
    <name type="scientific">Amborella trichopoda</name>
    <dbReference type="NCBI Taxonomy" id="13333"/>
    <lineage>
        <taxon>Eukaryota</taxon>
        <taxon>Viridiplantae</taxon>
        <taxon>Streptophyta</taxon>
        <taxon>Embryophyta</taxon>
        <taxon>Tracheophyta</taxon>
        <taxon>Spermatophyta</taxon>
        <taxon>Magnoliopsida</taxon>
        <taxon>Amborellales</taxon>
        <taxon>Amborellaceae</taxon>
        <taxon>Amborella</taxon>
    </lineage>
</organism>
<dbReference type="Gramene" id="ERN01908">
    <property type="protein sequence ID" value="ERN01908"/>
    <property type="gene ID" value="AMTR_s00089p00175890"/>
</dbReference>
<name>W1P1W8_AMBTC</name>
<dbReference type="Proteomes" id="UP000017836">
    <property type="component" value="Unassembled WGS sequence"/>
</dbReference>
<dbReference type="HOGENOM" id="CLU_2124435_0_0_1"/>